<accession>A0A3B0VTI0</accession>
<organism evidence="3">
    <name type="scientific">hydrothermal vent metagenome</name>
    <dbReference type="NCBI Taxonomy" id="652676"/>
    <lineage>
        <taxon>unclassified sequences</taxon>
        <taxon>metagenomes</taxon>
        <taxon>ecological metagenomes</taxon>
    </lineage>
</organism>
<dbReference type="InterPro" id="IPR003607">
    <property type="entry name" value="HD/PDEase_dom"/>
</dbReference>
<feature type="domain" description="HD-GYP" evidence="2">
    <location>
        <begin position="158"/>
        <end position="355"/>
    </location>
</feature>
<dbReference type="EMBL" id="UOFB01000129">
    <property type="protein sequence ID" value="VAW46291.1"/>
    <property type="molecule type" value="Genomic_DNA"/>
</dbReference>
<dbReference type="SUPFAM" id="SSF52172">
    <property type="entry name" value="CheY-like"/>
    <property type="match status" value="1"/>
</dbReference>
<dbReference type="SUPFAM" id="SSF109604">
    <property type="entry name" value="HD-domain/PDEase-like"/>
    <property type="match status" value="1"/>
</dbReference>
<feature type="domain" description="Response regulatory" evidence="1">
    <location>
        <begin position="11"/>
        <end position="131"/>
    </location>
</feature>
<dbReference type="InterPro" id="IPR011006">
    <property type="entry name" value="CheY-like_superfamily"/>
</dbReference>
<dbReference type="SMART" id="SM00471">
    <property type="entry name" value="HDc"/>
    <property type="match status" value="1"/>
</dbReference>
<dbReference type="Pfam" id="PF13487">
    <property type="entry name" value="HD_5"/>
    <property type="match status" value="1"/>
</dbReference>
<dbReference type="Gene3D" id="3.40.50.2300">
    <property type="match status" value="1"/>
</dbReference>
<dbReference type="AlphaFoldDB" id="A0A3B0VTI0"/>
<evidence type="ECO:0000259" key="1">
    <source>
        <dbReference type="PROSITE" id="PS50110"/>
    </source>
</evidence>
<dbReference type="InterPro" id="IPR001789">
    <property type="entry name" value="Sig_transdc_resp-reg_receiver"/>
</dbReference>
<protein>
    <submittedName>
        <fullName evidence="3">Response regulator</fullName>
    </submittedName>
</protein>
<dbReference type="PROSITE" id="PS51832">
    <property type="entry name" value="HD_GYP"/>
    <property type="match status" value="1"/>
</dbReference>
<dbReference type="SMART" id="SM00448">
    <property type="entry name" value="REC"/>
    <property type="match status" value="1"/>
</dbReference>
<dbReference type="PANTHER" id="PTHR45228">
    <property type="entry name" value="CYCLIC DI-GMP PHOSPHODIESTERASE TM_0186-RELATED"/>
    <property type="match status" value="1"/>
</dbReference>
<name>A0A3B0VTI0_9ZZZZ</name>
<dbReference type="Pfam" id="PF00072">
    <property type="entry name" value="Response_reg"/>
    <property type="match status" value="1"/>
</dbReference>
<gene>
    <name evidence="3" type="ORF">MNBD_GAMMA04-1487</name>
</gene>
<dbReference type="PROSITE" id="PS50110">
    <property type="entry name" value="RESPONSE_REGULATORY"/>
    <property type="match status" value="1"/>
</dbReference>
<reference evidence="3" key="1">
    <citation type="submission" date="2018-06" db="EMBL/GenBank/DDBJ databases">
        <authorList>
            <person name="Zhirakovskaya E."/>
        </authorList>
    </citation>
    <scope>NUCLEOTIDE SEQUENCE</scope>
</reference>
<dbReference type="Gene3D" id="1.10.3210.10">
    <property type="entry name" value="Hypothetical protein af1432"/>
    <property type="match status" value="1"/>
</dbReference>
<dbReference type="InterPro" id="IPR052020">
    <property type="entry name" value="Cyclic_di-GMP/3'3'-cGAMP_PDE"/>
</dbReference>
<proteinExistence type="predicted"/>
<dbReference type="GO" id="GO:0000160">
    <property type="term" value="P:phosphorelay signal transduction system"/>
    <property type="evidence" value="ECO:0007669"/>
    <property type="project" value="InterPro"/>
</dbReference>
<dbReference type="PANTHER" id="PTHR45228:SF1">
    <property type="entry name" value="CYCLIC DI-GMP PHOSPHODIESTERASE TM_0186"/>
    <property type="match status" value="1"/>
</dbReference>
<dbReference type="InterPro" id="IPR037522">
    <property type="entry name" value="HD_GYP_dom"/>
</dbReference>
<evidence type="ECO:0000259" key="2">
    <source>
        <dbReference type="PROSITE" id="PS51832"/>
    </source>
</evidence>
<sequence>MSNQFDMNQMRIVILNDQPISSVQITTALSQRGFQNFSSLSDPVDIIETLNDTNNAVDLLLLDLAISEEERFAILGMLTAQFGNQEKPSVIMLTKDGDKASRVNLFKAGASDYVIKPFDSIELIHRIETQLERRVLLKQLTAQKQLLEQQPSQGSEEMTEDYQEVLARLGKATEYRYHETGARIKRVSQYVELIALELGLEPDYAKRLRMATPLHDIGKIGISDKIMLKPDRLSFKEFEVMKTHVTIGAKILAGHSSAFIQLAHDIALTHHEKFDGTGYPNNLMGDKIPLCGRIVAIADVFDALTSTRVYKKARSVEYAVDLIKLERGKHFDPKVVNSFLKVLPQILAIKDKYIDDARTY</sequence>
<evidence type="ECO:0000313" key="3">
    <source>
        <dbReference type="EMBL" id="VAW46291.1"/>
    </source>
</evidence>
<dbReference type="CDD" id="cd00077">
    <property type="entry name" value="HDc"/>
    <property type="match status" value="1"/>
</dbReference>